<protein>
    <submittedName>
        <fullName evidence="1">Uncharacterized protein</fullName>
    </submittedName>
</protein>
<dbReference type="AlphaFoldDB" id="A0A9Q1CPF6"/>
<sequence length="75" mass="8587">MADEAALKLQRRTAKGKLIRTQNVVQFLLKGKRPGSEVKDSFIECKQAFEDVCKKHEDYASVIVQDDEFEKQENG</sequence>
<keyword evidence="2" id="KW-1185">Reference proteome</keyword>
<name>A0A9Q1CPF6_HOLLE</name>
<reference evidence="1" key="1">
    <citation type="submission" date="2021-10" db="EMBL/GenBank/DDBJ databases">
        <title>Tropical sea cucumber genome reveals ecological adaptation and Cuvierian tubules defense mechanism.</title>
        <authorList>
            <person name="Chen T."/>
        </authorList>
    </citation>
    <scope>NUCLEOTIDE SEQUENCE</scope>
    <source>
        <strain evidence="1">Nanhai2018</strain>
        <tissue evidence="1">Muscle</tissue>
    </source>
</reference>
<gene>
    <name evidence="1" type="ORF">HOLleu_00446</name>
</gene>
<organism evidence="1 2">
    <name type="scientific">Holothuria leucospilota</name>
    <name type="common">Black long sea cucumber</name>
    <name type="synonym">Mertensiothuria leucospilota</name>
    <dbReference type="NCBI Taxonomy" id="206669"/>
    <lineage>
        <taxon>Eukaryota</taxon>
        <taxon>Metazoa</taxon>
        <taxon>Echinodermata</taxon>
        <taxon>Eleutherozoa</taxon>
        <taxon>Echinozoa</taxon>
        <taxon>Holothuroidea</taxon>
        <taxon>Aspidochirotacea</taxon>
        <taxon>Aspidochirotida</taxon>
        <taxon>Holothuriidae</taxon>
        <taxon>Holothuria</taxon>
    </lineage>
</organism>
<proteinExistence type="predicted"/>
<accession>A0A9Q1CPF6</accession>
<evidence type="ECO:0000313" key="1">
    <source>
        <dbReference type="EMBL" id="KAJ8048219.1"/>
    </source>
</evidence>
<dbReference type="Proteomes" id="UP001152320">
    <property type="component" value="Chromosome 1"/>
</dbReference>
<comment type="caution">
    <text evidence="1">The sequence shown here is derived from an EMBL/GenBank/DDBJ whole genome shotgun (WGS) entry which is preliminary data.</text>
</comment>
<evidence type="ECO:0000313" key="2">
    <source>
        <dbReference type="Proteomes" id="UP001152320"/>
    </source>
</evidence>
<dbReference type="EMBL" id="JAIZAY010000001">
    <property type="protein sequence ID" value="KAJ8048219.1"/>
    <property type="molecule type" value="Genomic_DNA"/>
</dbReference>